<evidence type="ECO:0000313" key="2">
    <source>
        <dbReference type="Proteomes" id="UP001642484"/>
    </source>
</evidence>
<sequence>AKKDLDPVIKKQKTEWSAALRKLPGEVLEYLSNFVEGPDGAELPHPCQMVVDVFQDESTASLTLDKLYTFLEESNKAQGKRFAASPNPDLSTLTPGQYLTCSVHIKDIKICLPPDGLPCVNDWITTVLSFLFSGSRLRREPIDLYVLKPEAADGQPRLGIKKGFTRLSSALFLAQVVSDLDPVAAKIFGIPSSISSFQDAETISFDAMQLSTQGAERQRKGVMKMAMRFEALLHEKKAAGGMSDKSDRDIIQEVIGRYNDHRANAAIKRWQLNGDTTMGVMCVVCGMTPESREIVRYNESLLRSKRHQLGETSRQATSVFWQNMLTVNPSIQALHFRKYNHWWHTNCRKMKKSMRSRLRWTEETWGKNIEHCAVFAWVVDEAEHLRDAEYKMTVANLSHDFREAVDFNLRRNKVESNRHKLMERRALVLCTDKCQRDSLTAVLRRMHQDCGFDGVEPDRLSVPQVDEVSNWALRTLQLNPDCSMVLIICPMLAGEGVLNGLRGAFRRIEDKLDSLNLEMKQVSVLFDVSSTHGNRNFGKISRLKNFDNVFAPVTNGEAGAPAPMVTSKTSADLDNQIPLVSETFCEPPPSLTSEEFQSKRPTLVATVTLSMGINVTCSVADDKVYITSASKAKDFLTKDGNENKAIEFRLDSQDDIALCQN</sequence>
<gene>
    <name evidence="1" type="ORF">CCMP2556_LOCUS7352</name>
</gene>
<proteinExistence type="predicted"/>
<keyword evidence="2" id="KW-1185">Reference proteome</keyword>
<feature type="non-terminal residue" evidence="1">
    <location>
        <position position="1"/>
    </location>
</feature>
<name>A0ABP0ILX4_9DINO</name>
<dbReference type="Proteomes" id="UP001642484">
    <property type="component" value="Unassembled WGS sequence"/>
</dbReference>
<reference evidence="1 2" key="1">
    <citation type="submission" date="2024-02" db="EMBL/GenBank/DDBJ databases">
        <authorList>
            <person name="Chen Y."/>
            <person name="Shah S."/>
            <person name="Dougan E. K."/>
            <person name="Thang M."/>
            <person name="Chan C."/>
        </authorList>
    </citation>
    <scope>NUCLEOTIDE SEQUENCE [LARGE SCALE GENOMIC DNA]</scope>
</reference>
<evidence type="ECO:0000313" key="1">
    <source>
        <dbReference type="EMBL" id="CAK9003605.1"/>
    </source>
</evidence>
<organism evidence="1 2">
    <name type="scientific">Durusdinium trenchii</name>
    <dbReference type="NCBI Taxonomy" id="1381693"/>
    <lineage>
        <taxon>Eukaryota</taxon>
        <taxon>Sar</taxon>
        <taxon>Alveolata</taxon>
        <taxon>Dinophyceae</taxon>
        <taxon>Suessiales</taxon>
        <taxon>Symbiodiniaceae</taxon>
        <taxon>Durusdinium</taxon>
    </lineage>
</organism>
<comment type="caution">
    <text evidence="1">The sequence shown here is derived from an EMBL/GenBank/DDBJ whole genome shotgun (WGS) entry which is preliminary data.</text>
</comment>
<dbReference type="EMBL" id="CAXAMN010003258">
    <property type="protein sequence ID" value="CAK9003605.1"/>
    <property type="molecule type" value="Genomic_DNA"/>
</dbReference>
<accession>A0ABP0ILX4</accession>
<protein>
    <submittedName>
        <fullName evidence="1">Uncharacterized protein</fullName>
    </submittedName>
</protein>